<dbReference type="EMBL" id="CP014841">
    <property type="protein sequence ID" value="AND67952.1"/>
    <property type="molecule type" value="Genomic_DNA"/>
</dbReference>
<protein>
    <recommendedName>
        <fullName evidence="2">diguanylate cyclase</fullName>
        <ecNumber evidence="2">2.7.7.65</ecNumber>
    </recommendedName>
</protein>
<dbReference type="GO" id="GO:1902201">
    <property type="term" value="P:negative regulation of bacterial-type flagellum-dependent cell motility"/>
    <property type="evidence" value="ECO:0007669"/>
    <property type="project" value="TreeGrafter"/>
</dbReference>
<dbReference type="Proteomes" id="UP000077255">
    <property type="component" value="Chromosome"/>
</dbReference>
<keyword evidence="4" id="KW-0175">Coiled coil</keyword>
<dbReference type="Gene3D" id="3.30.450.40">
    <property type="match status" value="1"/>
</dbReference>
<keyword evidence="7" id="KW-1185">Reference proteome</keyword>
<dbReference type="GO" id="GO:0043709">
    <property type="term" value="P:cell adhesion involved in single-species biofilm formation"/>
    <property type="evidence" value="ECO:0007669"/>
    <property type="project" value="TreeGrafter"/>
</dbReference>
<dbReference type="SMART" id="SM00065">
    <property type="entry name" value="GAF"/>
    <property type="match status" value="1"/>
</dbReference>
<dbReference type="SMART" id="SM00267">
    <property type="entry name" value="GGDEF"/>
    <property type="match status" value="1"/>
</dbReference>
<dbReference type="KEGG" id="dtx:ATSB10_04980"/>
<dbReference type="CDD" id="cd01949">
    <property type="entry name" value="GGDEF"/>
    <property type="match status" value="1"/>
</dbReference>
<gene>
    <name evidence="6" type="ORF">ATSB10_04980</name>
</gene>
<feature type="domain" description="GGDEF" evidence="5">
    <location>
        <begin position="230"/>
        <end position="356"/>
    </location>
</feature>
<dbReference type="InterPro" id="IPR043128">
    <property type="entry name" value="Rev_trsase/Diguanyl_cyclase"/>
</dbReference>
<dbReference type="PANTHER" id="PTHR45138">
    <property type="entry name" value="REGULATORY COMPONENTS OF SENSORY TRANSDUCTION SYSTEM"/>
    <property type="match status" value="1"/>
</dbReference>
<dbReference type="RefSeq" id="WP_063670262.1">
    <property type="nucleotide sequence ID" value="NZ_CP014841.1"/>
</dbReference>
<evidence type="ECO:0000313" key="7">
    <source>
        <dbReference type="Proteomes" id="UP000077255"/>
    </source>
</evidence>
<dbReference type="GO" id="GO:0005886">
    <property type="term" value="C:plasma membrane"/>
    <property type="evidence" value="ECO:0007669"/>
    <property type="project" value="TreeGrafter"/>
</dbReference>
<evidence type="ECO:0000256" key="2">
    <source>
        <dbReference type="ARBA" id="ARBA00012528"/>
    </source>
</evidence>
<reference evidence="6 7" key="1">
    <citation type="submission" date="2016-02" db="EMBL/GenBank/DDBJ databases">
        <title>Complete genome sequencing and analysis of ATSB10, Dyella thiooxydans isolated from rhizosphere soil of sunflower (Helianthus annuus L.).</title>
        <authorList>
            <person name="Lee Y."/>
            <person name="Hwangbo K."/>
            <person name="Chung H."/>
            <person name="Yoo J."/>
            <person name="Kim K.Y."/>
            <person name="Sa T.M."/>
            <person name="Um Y."/>
            <person name="Madhaiyan M."/>
        </authorList>
    </citation>
    <scope>NUCLEOTIDE SEQUENCE [LARGE SCALE GENOMIC DNA]</scope>
    <source>
        <strain evidence="6 7">ATSB10</strain>
    </source>
</reference>
<dbReference type="InterPro" id="IPR000160">
    <property type="entry name" value="GGDEF_dom"/>
</dbReference>
<dbReference type="PATRIC" id="fig|445710.3.peg.494"/>
<dbReference type="Gene3D" id="3.30.70.270">
    <property type="match status" value="1"/>
</dbReference>
<dbReference type="EC" id="2.7.7.65" evidence="2"/>
<dbReference type="NCBIfam" id="TIGR00254">
    <property type="entry name" value="GGDEF"/>
    <property type="match status" value="1"/>
</dbReference>
<dbReference type="PANTHER" id="PTHR45138:SF9">
    <property type="entry name" value="DIGUANYLATE CYCLASE DGCM-RELATED"/>
    <property type="match status" value="1"/>
</dbReference>
<sequence length="356" mass="39537">MLKPARPVTEAARLDELYRYEILDTLPEQAYDDLLAVAAGICGTPMGSVSLVDAEREWYKAALGVETREGGRDVSFCGHAILDPSQLMVVEDALDDPRFNDNPRVLGSPNIRFYAGAPLVSPSGHVAGTLCVMDREPRELSPFQRESLVRLSRQVVTLMELRRVNRQLRQHLEEREWYEQQMQDYQRLLELHNEELSTQLGVDPLTGLSSRRAFTVALEKALSHAAMEQQPVSLALIDIDHFKAINDVHGHPVGDQVLAEFGQLLRRLVTPASIPARHGGEEFVVLLPGMDRARATREAEALCRAVREAQLSQPLTVSIGVAAWRVGESTAELYARADAALYAAKRGGRDRVMVAD</sequence>
<dbReference type="FunFam" id="3.30.70.270:FF:000001">
    <property type="entry name" value="Diguanylate cyclase domain protein"/>
    <property type="match status" value="1"/>
</dbReference>
<feature type="coiled-coil region" evidence="4">
    <location>
        <begin position="161"/>
        <end position="195"/>
    </location>
</feature>
<evidence type="ECO:0000313" key="6">
    <source>
        <dbReference type="EMBL" id="AND67952.1"/>
    </source>
</evidence>
<dbReference type="STRING" id="445710.ATSB10_04980"/>
<evidence type="ECO:0000256" key="4">
    <source>
        <dbReference type="SAM" id="Coils"/>
    </source>
</evidence>
<dbReference type="GO" id="GO:0052621">
    <property type="term" value="F:diguanylate cyclase activity"/>
    <property type="evidence" value="ECO:0007669"/>
    <property type="project" value="UniProtKB-EC"/>
</dbReference>
<comment type="catalytic activity">
    <reaction evidence="3">
        <text>2 GTP = 3',3'-c-di-GMP + 2 diphosphate</text>
        <dbReference type="Rhea" id="RHEA:24898"/>
        <dbReference type="ChEBI" id="CHEBI:33019"/>
        <dbReference type="ChEBI" id="CHEBI:37565"/>
        <dbReference type="ChEBI" id="CHEBI:58805"/>
        <dbReference type="EC" id="2.7.7.65"/>
    </reaction>
</comment>
<proteinExistence type="predicted"/>
<evidence type="ECO:0000256" key="3">
    <source>
        <dbReference type="ARBA" id="ARBA00034247"/>
    </source>
</evidence>
<comment type="cofactor">
    <cofactor evidence="1">
        <name>Mg(2+)</name>
        <dbReference type="ChEBI" id="CHEBI:18420"/>
    </cofactor>
</comment>
<dbReference type="InterPro" id="IPR029016">
    <property type="entry name" value="GAF-like_dom_sf"/>
</dbReference>
<organism evidence="6 7">
    <name type="scientific">Dyella thiooxydans</name>
    <dbReference type="NCBI Taxonomy" id="445710"/>
    <lineage>
        <taxon>Bacteria</taxon>
        <taxon>Pseudomonadati</taxon>
        <taxon>Pseudomonadota</taxon>
        <taxon>Gammaproteobacteria</taxon>
        <taxon>Lysobacterales</taxon>
        <taxon>Rhodanobacteraceae</taxon>
        <taxon>Dyella</taxon>
    </lineage>
</organism>
<accession>A0A160MZ34</accession>
<dbReference type="Pfam" id="PF00990">
    <property type="entry name" value="GGDEF"/>
    <property type="match status" value="1"/>
</dbReference>
<dbReference type="SUPFAM" id="SSF55781">
    <property type="entry name" value="GAF domain-like"/>
    <property type="match status" value="1"/>
</dbReference>
<evidence type="ECO:0000256" key="1">
    <source>
        <dbReference type="ARBA" id="ARBA00001946"/>
    </source>
</evidence>
<dbReference type="OrthoDB" id="9803824at2"/>
<name>A0A160MZ34_9GAMM</name>
<dbReference type="Pfam" id="PF01590">
    <property type="entry name" value="GAF"/>
    <property type="match status" value="1"/>
</dbReference>
<dbReference type="InterPro" id="IPR029787">
    <property type="entry name" value="Nucleotide_cyclase"/>
</dbReference>
<dbReference type="PROSITE" id="PS50887">
    <property type="entry name" value="GGDEF"/>
    <property type="match status" value="1"/>
</dbReference>
<dbReference type="InterPro" id="IPR050469">
    <property type="entry name" value="Diguanylate_Cyclase"/>
</dbReference>
<dbReference type="AlphaFoldDB" id="A0A160MZ34"/>
<dbReference type="InterPro" id="IPR003018">
    <property type="entry name" value="GAF"/>
</dbReference>
<dbReference type="SUPFAM" id="SSF55073">
    <property type="entry name" value="Nucleotide cyclase"/>
    <property type="match status" value="1"/>
</dbReference>
<evidence type="ECO:0000259" key="5">
    <source>
        <dbReference type="PROSITE" id="PS50887"/>
    </source>
</evidence>